<dbReference type="PROSITE" id="PS51257">
    <property type="entry name" value="PROKAR_LIPOPROTEIN"/>
    <property type="match status" value="1"/>
</dbReference>
<dbReference type="InterPro" id="IPR019606">
    <property type="entry name" value="GerMN"/>
</dbReference>
<feature type="chain" id="PRO_5045811680" evidence="2">
    <location>
        <begin position="25"/>
        <end position="301"/>
    </location>
</feature>
<organism evidence="4 5">
    <name type="scientific">Pseudonocardia aurantiaca</name>
    <dbReference type="NCBI Taxonomy" id="75290"/>
    <lineage>
        <taxon>Bacteria</taxon>
        <taxon>Bacillati</taxon>
        <taxon>Actinomycetota</taxon>
        <taxon>Actinomycetes</taxon>
        <taxon>Pseudonocardiales</taxon>
        <taxon>Pseudonocardiaceae</taxon>
        <taxon>Pseudonocardia</taxon>
    </lineage>
</organism>
<dbReference type="Proteomes" id="UP001597145">
    <property type="component" value="Unassembled WGS sequence"/>
</dbReference>
<gene>
    <name evidence="4" type="ORF">ACFSCY_26145</name>
</gene>
<evidence type="ECO:0000256" key="1">
    <source>
        <dbReference type="SAM" id="MobiDB-lite"/>
    </source>
</evidence>
<feature type="compositionally biased region" description="Low complexity" evidence="1">
    <location>
        <begin position="35"/>
        <end position="45"/>
    </location>
</feature>
<dbReference type="RefSeq" id="WP_343984601.1">
    <property type="nucleotide sequence ID" value="NZ_BAAAJG010000025.1"/>
</dbReference>
<dbReference type="Pfam" id="PF10648">
    <property type="entry name" value="Gmad2"/>
    <property type="match status" value="1"/>
</dbReference>
<reference evidence="5" key="1">
    <citation type="journal article" date="2019" name="Int. J. Syst. Evol. Microbiol.">
        <title>The Global Catalogue of Microorganisms (GCM) 10K type strain sequencing project: providing services to taxonomists for standard genome sequencing and annotation.</title>
        <authorList>
            <consortium name="The Broad Institute Genomics Platform"/>
            <consortium name="The Broad Institute Genome Sequencing Center for Infectious Disease"/>
            <person name="Wu L."/>
            <person name="Ma J."/>
        </authorList>
    </citation>
    <scope>NUCLEOTIDE SEQUENCE [LARGE SCALE GENOMIC DNA]</scope>
    <source>
        <strain evidence="5">JCM 12165</strain>
    </source>
</reference>
<sequence length="301" mass="31915">MGMRRASGVLLLALLPLVTGCAIGAGPRPAPPAAAPAEVPQRPAPDGLRAPGDPFAKAQPDAAEDTRAALAVYYVAETAAGFRLQREFHRVAANDRPSEAVREMLANSTGTDPDYRNPWPAGTALRTPVDQRDHVITVDLTGLGAGQMGSELGAIAVQQLVFTVQGALQSTDPVRILVDGHRVDKLWGVVDTSDPVERGDSYELRSLVQIDAPAHGAEVSRDVQVTGEAAVFEASLLWEVRRGDVVVRSGSAATAEGQRFAPYAFEVTLEPGEYTVRVMEDDVSGGEGRPVLTDDKMITVS</sequence>
<accession>A0ABW4FQY9</accession>
<evidence type="ECO:0000256" key="2">
    <source>
        <dbReference type="SAM" id="SignalP"/>
    </source>
</evidence>
<name>A0ABW4FQY9_9PSEU</name>
<dbReference type="InterPro" id="IPR018911">
    <property type="entry name" value="Gmad2_Ig-like_dom"/>
</dbReference>
<comment type="caution">
    <text evidence="4">The sequence shown here is derived from an EMBL/GenBank/DDBJ whole genome shotgun (WGS) entry which is preliminary data.</text>
</comment>
<evidence type="ECO:0000313" key="5">
    <source>
        <dbReference type="Proteomes" id="UP001597145"/>
    </source>
</evidence>
<protein>
    <submittedName>
        <fullName evidence="4">Gmad2 immunoglobulin-like domain-containing protein</fullName>
    </submittedName>
</protein>
<feature type="region of interest" description="Disordered" evidence="1">
    <location>
        <begin position="28"/>
        <end position="61"/>
    </location>
</feature>
<evidence type="ECO:0000259" key="3">
    <source>
        <dbReference type="SMART" id="SM00909"/>
    </source>
</evidence>
<dbReference type="EMBL" id="JBHUCP010000022">
    <property type="protein sequence ID" value="MFD1532911.1"/>
    <property type="molecule type" value="Genomic_DNA"/>
</dbReference>
<keyword evidence="5" id="KW-1185">Reference proteome</keyword>
<dbReference type="SMART" id="SM00909">
    <property type="entry name" value="Germane"/>
    <property type="match status" value="1"/>
</dbReference>
<keyword evidence="2" id="KW-0732">Signal</keyword>
<feature type="signal peptide" evidence="2">
    <location>
        <begin position="1"/>
        <end position="24"/>
    </location>
</feature>
<proteinExistence type="predicted"/>
<evidence type="ECO:0000313" key="4">
    <source>
        <dbReference type="EMBL" id="MFD1532911.1"/>
    </source>
</evidence>
<dbReference type="Pfam" id="PF10646">
    <property type="entry name" value="Germane"/>
    <property type="match status" value="1"/>
</dbReference>
<feature type="domain" description="GerMN" evidence="3">
    <location>
        <begin position="97"/>
        <end position="187"/>
    </location>
</feature>